<dbReference type="AlphaFoldDB" id="A0A383AK47"/>
<feature type="non-terminal residue" evidence="2">
    <location>
        <position position="172"/>
    </location>
</feature>
<dbReference type="InterPro" id="IPR013216">
    <property type="entry name" value="Methyltransf_11"/>
</dbReference>
<accession>A0A383AK47</accession>
<proteinExistence type="predicted"/>
<reference evidence="2" key="1">
    <citation type="submission" date="2018-05" db="EMBL/GenBank/DDBJ databases">
        <authorList>
            <person name="Lanie J.A."/>
            <person name="Ng W.-L."/>
            <person name="Kazmierczak K.M."/>
            <person name="Andrzejewski T.M."/>
            <person name="Davidsen T.M."/>
            <person name="Wayne K.J."/>
            <person name="Tettelin H."/>
            <person name="Glass J.I."/>
            <person name="Rusch D."/>
            <person name="Podicherti R."/>
            <person name="Tsui H.-C.T."/>
            <person name="Winkler M.E."/>
        </authorList>
    </citation>
    <scope>NUCLEOTIDE SEQUENCE</scope>
</reference>
<sequence length="172" mass="19898">MNGVDNNTKPEKEIMVDVGGGKLDQNKTARYKRYIGESYNSADYFVVELTTLPGVSVVCDITQGLPFKNESVDELICVHVLEHIEDMKGIMKELHRVLKSGGLLRIWVPHCFSAVAFGDSTHVRFFTFETLTQFSRGNQASYYYDFHFDFIGSQMQIFRRWYKPNVFDQFLE</sequence>
<dbReference type="EMBL" id="UINC01192694">
    <property type="protein sequence ID" value="SVE07963.1"/>
    <property type="molecule type" value="Genomic_DNA"/>
</dbReference>
<dbReference type="SUPFAM" id="SSF53335">
    <property type="entry name" value="S-adenosyl-L-methionine-dependent methyltransferases"/>
    <property type="match status" value="1"/>
</dbReference>
<dbReference type="CDD" id="cd02440">
    <property type="entry name" value="AdoMet_MTases"/>
    <property type="match status" value="1"/>
</dbReference>
<dbReference type="Gene3D" id="3.40.50.150">
    <property type="entry name" value="Vaccinia Virus protein VP39"/>
    <property type="match status" value="1"/>
</dbReference>
<protein>
    <recommendedName>
        <fullName evidence="1">Methyltransferase type 11 domain-containing protein</fullName>
    </recommendedName>
</protein>
<dbReference type="InterPro" id="IPR029063">
    <property type="entry name" value="SAM-dependent_MTases_sf"/>
</dbReference>
<feature type="domain" description="Methyltransferase type 11" evidence="1">
    <location>
        <begin position="56"/>
        <end position="105"/>
    </location>
</feature>
<dbReference type="Pfam" id="PF08241">
    <property type="entry name" value="Methyltransf_11"/>
    <property type="match status" value="1"/>
</dbReference>
<name>A0A383AK47_9ZZZZ</name>
<gene>
    <name evidence="2" type="ORF">METZ01_LOCUS460817</name>
</gene>
<organism evidence="2">
    <name type="scientific">marine metagenome</name>
    <dbReference type="NCBI Taxonomy" id="408172"/>
    <lineage>
        <taxon>unclassified sequences</taxon>
        <taxon>metagenomes</taxon>
        <taxon>ecological metagenomes</taxon>
    </lineage>
</organism>
<evidence type="ECO:0000259" key="1">
    <source>
        <dbReference type="Pfam" id="PF08241"/>
    </source>
</evidence>
<dbReference type="GO" id="GO:0008757">
    <property type="term" value="F:S-adenosylmethionine-dependent methyltransferase activity"/>
    <property type="evidence" value="ECO:0007669"/>
    <property type="project" value="InterPro"/>
</dbReference>
<evidence type="ECO:0000313" key="2">
    <source>
        <dbReference type="EMBL" id="SVE07963.1"/>
    </source>
</evidence>